<protein>
    <submittedName>
        <fullName evidence="2">VOC family protein</fullName>
    </submittedName>
</protein>
<evidence type="ECO:0000313" key="2">
    <source>
        <dbReference type="EMBL" id="MBD0415728.1"/>
    </source>
</evidence>
<dbReference type="Proteomes" id="UP000643405">
    <property type="component" value="Unassembled WGS sequence"/>
</dbReference>
<accession>A0A8J6PK14</accession>
<dbReference type="Gene3D" id="3.10.180.10">
    <property type="entry name" value="2,3-Dihydroxybiphenyl 1,2-Dioxygenase, domain 1"/>
    <property type="match status" value="1"/>
</dbReference>
<name>A0A8J6PK14_9HYPH</name>
<dbReference type="InterPro" id="IPR037523">
    <property type="entry name" value="VOC_core"/>
</dbReference>
<reference evidence="2" key="1">
    <citation type="submission" date="2020-09" db="EMBL/GenBank/DDBJ databases">
        <title>Genome seq and assembly of Tianweitania sp.</title>
        <authorList>
            <person name="Chhetri G."/>
        </authorList>
    </citation>
    <scope>NUCLEOTIDE SEQUENCE</scope>
    <source>
        <strain evidence="2">Rool2</strain>
    </source>
</reference>
<organism evidence="2 3">
    <name type="scientific">Oryzicola mucosus</name>
    <dbReference type="NCBI Taxonomy" id="2767425"/>
    <lineage>
        <taxon>Bacteria</taxon>
        <taxon>Pseudomonadati</taxon>
        <taxon>Pseudomonadota</taxon>
        <taxon>Alphaproteobacteria</taxon>
        <taxon>Hyphomicrobiales</taxon>
        <taxon>Phyllobacteriaceae</taxon>
        <taxon>Oryzicola</taxon>
    </lineage>
</organism>
<proteinExistence type="predicted"/>
<dbReference type="SUPFAM" id="SSF54593">
    <property type="entry name" value="Glyoxalase/Bleomycin resistance protein/Dihydroxybiphenyl dioxygenase"/>
    <property type="match status" value="1"/>
</dbReference>
<dbReference type="InterPro" id="IPR029068">
    <property type="entry name" value="Glyas_Bleomycin-R_OHBP_Dase"/>
</dbReference>
<dbReference type="CDD" id="cd07262">
    <property type="entry name" value="VOC_like"/>
    <property type="match status" value="1"/>
</dbReference>
<dbReference type="InterPro" id="IPR004360">
    <property type="entry name" value="Glyas_Fos-R_dOase_dom"/>
</dbReference>
<dbReference type="PROSITE" id="PS51819">
    <property type="entry name" value="VOC"/>
    <property type="match status" value="1"/>
</dbReference>
<evidence type="ECO:0000259" key="1">
    <source>
        <dbReference type="PROSITE" id="PS51819"/>
    </source>
</evidence>
<dbReference type="AlphaFoldDB" id="A0A8J6PK14"/>
<keyword evidence="3" id="KW-1185">Reference proteome</keyword>
<evidence type="ECO:0000313" key="3">
    <source>
        <dbReference type="Proteomes" id="UP000643405"/>
    </source>
</evidence>
<sequence length="134" mass="14387">MIDHMGITATDFELSRRFYDAALEPLGLAGIMEVTPEESGGYHGIGYGKGKPFFWLSNDRRPGERSAVTGTGIHIAFAAESRAAVDAFYAAAMAHGGQDNGAPGLRPHYHPNYYGAFVIDPDGFNVEAVCHAPE</sequence>
<dbReference type="PANTHER" id="PTHR35006">
    <property type="entry name" value="GLYOXALASE FAMILY PROTEIN (AFU_ORTHOLOGUE AFUA_5G14830)"/>
    <property type="match status" value="1"/>
</dbReference>
<gene>
    <name evidence="2" type="ORF">ICI42_13780</name>
</gene>
<dbReference type="Pfam" id="PF00903">
    <property type="entry name" value="Glyoxalase"/>
    <property type="match status" value="1"/>
</dbReference>
<dbReference type="RefSeq" id="WP_188165169.1">
    <property type="nucleotide sequence ID" value="NZ_JACVVX010000004.1"/>
</dbReference>
<dbReference type="EMBL" id="JACVVX010000004">
    <property type="protein sequence ID" value="MBD0415728.1"/>
    <property type="molecule type" value="Genomic_DNA"/>
</dbReference>
<comment type="caution">
    <text evidence="2">The sequence shown here is derived from an EMBL/GenBank/DDBJ whole genome shotgun (WGS) entry which is preliminary data.</text>
</comment>
<dbReference type="PANTHER" id="PTHR35006:SF2">
    <property type="entry name" value="GLYOXALASE FAMILY PROTEIN (AFU_ORTHOLOGUE AFUA_5G14830)"/>
    <property type="match status" value="1"/>
</dbReference>
<feature type="domain" description="VOC" evidence="1">
    <location>
        <begin position="1"/>
        <end position="131"/>
    </location>
</feature>